<reference evidence="2 3" key="1">
    <citation type="submission" date="2019-08" db="EMBL/GenBank/DDBJ databases">
        <title>The genome of the soybean aphid Biotype 1, its phylome, world population structure and adaptation to the North American continent.</title>
        <authorList>
            <person name="Giordano R."/>
            <person name="Donthu R.K."/>
            <person name="Hernandez A.G."/>
            <person name="Wright C.L."/>
            <person name="Zimin A.V."/>
        </authorList>
    </citation>
    <scope>NUCLEOTIDE SEQUENCE [LARGE SCALE GENOMIC DNA]</scope>
    <source>
        <tissue evidence="2">Whole aphids</tissue>
    </source>
</reference>
<dbReference type="AlphaFoldDB" id="A0A6G0T071"/>
<dbReference type="SUPFAM" id="SSF53098">
    <property type="entry name" value="Ribonuclease H-like"/>
    <property type="match status" value="1"/>
</dbReference>
<comment type="caution">
    <text evidence="2">The sequence shown here is derived from an EMBL/GenBank/DDBJ whole genome shotgun (WGS) entry which is preliminary data.</text>
</comment>
<sequence>MSSTSLRTQFNTERFSNWKNSNERLFEHETSKNHLNAFIAFKDRSTILGRIDVELQKQMYQEKCYWKMVLTRLVSVIKFLCKRGLALRGDNELIGSQSNGNYLSLLELIAEYDEFLKKHIQETGNCGSGKTNYLSSTICEELIKCMGNQVFNTIVSSIRKSKYFSIAVDSTPDEGHVDQLTIVFRFMEGPNPVERFLKFLPNQGHNAQKMFEGIMQVLEEFNLDIKNCRGQSYDNASAMSGKYNGLQSKIIAENSLATWVPCAAHSLNLVGKAAAECCSFTISFLNFLEEIYVFFTSSTLRYNLLIENLKTNEKKTNVLVPKRISTTRWSCRADATKVLVQGYPQIKSTFRSFSKDLNELPKTRHESNGLYKKMCQLETGIYCIFWHEILDGLNAVNKILQSPTLDLNNAVVCVKSLKCFIDAQRDMFSVYEEKGKIITDSVDYVKKRNLKHNIRLDPLGNKSSSNVELKPSEKFKVDCFLPVIDQLSTSINQRLKAYEVISDRFSFFSRLYENSYKELQEAAKQLVKVYKDDLDELLCVEIVHFAEFMKFYSSSKPTQMSNEHFMYKTLIEKDVYTAFSNVAVALRIYLVIMITNCSGERTFSF</sequence>
<dbReference type="OrthoDB" id="6590418at2759"/>
<dbReference type="PANTHER" id="PTHR45749:SF23">
    <property type="entry name" value="ZINC FINGER MYM-TYPE PROTEIN 1-LIKE"/>
    <property type="match status" value="1"/>
</dbReference>
<dbReference type="Pfam" id="PF14291">
    <property type="entry name" value="DUF4371"/>
    <property type="match status" value="1"/>
</dbReference>
<evidence type="ECO:0000313" key="2">
    <source>
        <dbReference type="EMBL" id="KAE9523745.1"/>
    </source>
</evidence>
<dbReference type="PANTHER" id="PTHR45749">
    <property type="match status" value="1"/>
</dbReference>
<accession>A0A6G0T071</accession>
<gene>
    <name evidence="2" type="ORF">AGLY_015805</name>
</gene>
<evidence type="ECO:0000259" key="1">
    <source>
        <dbReference type="Pfam" id="PF14291"/>
    </source>
</evidence>
<protein>
    <recommendedName>
        <fullName evidence="1">DUF4371 domain-containing protein</fullName>
    </recommendedName>
</protein>
<evidence type="ECO:0000313" key="3">
    <source>
        <dbReference type="Proteomes" id="UP000475862"/>
    </source>
</evidence>
<organism evidence="2 3">
    <name type="scientific">Aphis glycines</name>
    <name type="common">Soybean aphid</name>
    <dbReference type="NCBI Taxonomy" id="307491"/>
    <lineage>
        <taxon>Eukaryota</taxon>
        <taxon>Metazoa</taxon>
        <taxon>Ecdysozoa</taxon>
        <taxon>Arthropoda</taxon>
        <taxon>Hexapoda</taxon>
        <taxon>Insecta</taxon>
        <taxon>Pterygota</taxon>
        <taxon>Neoptera</taxon>
        <taxon>Paraneoptera</taxon>
        <taxon>Hemiptera</taxon>
        <taxon>Sternorrhyncha</taxon>
        <taxon>Aphidomorpha</taxon>
        <taxon>Aphidoidea</taxon>
        <taxon>Aphididae</taxon>
        <taxon>Aphidini</taxon>
        <taxon>Aphis</taxon>
        <taxon>Aphis</taxon>
    </lineage>
</organism>
<dbReference type="Proteomes" id="UP000475862">
    <property type="component" value="Unassembled WGS sequence"/>
</dbReference>
<dbReference type="InterPro" id="IPR025398">
    <property type="entry name" value="DUF4371"/>
</dbReference>
<proteinExistence type="predicted"/>
<dbReference type="InterPro" id="IPR012337">
    <property type="entry name" value="RNaseH-like_sf"/>
</dbReference>
<dbReference type="EMBL" id="VYZN01000076">
    <property type="protein sequence ID" value="KAE9523745.1"/>
    <property type="molecule type" value="Genomic_DNA"/>
</dbReference>
<keyword evidence="3" id="KW-1185">Reference proteome</keyword>
<name>A0A6G0T071_APHGL</name>
<feature type="domain" description="DUF4371" evidence="1">
    <location>
        <begin position="32"/>
        <end position="245"/>
    </location>
</feature>